<dbReference type="GeneID" id="97420928"/>
<evidence type="ECO:0000313" key="4">
    <source>
        <dbReference type="Proteomes" id="UP001262032"/>
    </source>
</evidence>
<comment type="caution">
    <text evidence="3">The sequence shown here is derived from an EMBL/GenBank/DDBJ whole genome shotgun (WGS) entry which is preliminary data.</text>
</comment>
<proteinExistence type="inferred from homology"/>
<dbReference type="PRINTS" id="PR00081">
    <property type="entry name" value="GDHRDH"/>
</dbReference>
<dbReference type="GO" id="GO:0004316">
    <property type="term" value="F:3-oxoacyl-[acyl-carrier-protein] reductase (NADPH) activity"/>
    <property type="evidence" value="ECO:0007669"/>
    <property type="project" value="UniProtKB-EC"/>
</dbReference>
<dbReference type="InterPro" id="IPR020904">
    <property type="entry name" value="Sc_DH/Rdtase_CS"/>
</dbReference>
<reference evidence="3" key="1">
    <citation type="submission" date="2023-07" db="EMBL/GenBank/DDBJ databases">
        <title>Sorghum-associated microbial communities from plants grown in Nebraska, USA.</title>
        <authorList>
            <person name="Schachtman D."/>
        </authorList>
    </citation>
    <scope>NUCLEOTIDE SEQUENCE</scope>
    <source>
        <strain evidence="3">BE261</strain>
    </source>
</reference>
<dbReference type="PANTHER" id="PTHR48107:SF7">
    <property type="entry name" value="RE15974P"/>
    <property type="match status" value="1"/>
</dbReference>
<evidence type="ECO:0000256" key="1">
    <source>
        <dbReference type="ARBA" id="ARBA00006484"/>
    </source>
</evidence>
<dbReference type="Gene3D" id="3.40.50.720">
    <property type="entry name" value="NAD(P)-binding Rossmann-like Domain"/>
    <property type="match status" value="1"/>
</dbReference>
<dbReference type="AlphaFoldDB" id="A0AAW8N4V2"/>
<evidence type="ECO:0000313" key="3">
    <source>
        <dbReference type="EMBL" id="MDR7162451.1"/>
    </source>
</evidence>
<dbReference type="Pfam" id="PF13561">
    <property type="entry name" value="adh_short_C2"/>
    <property type="match status" value="1"/>
</dbReference>
<dbReference type="InterPro" id="IPR002347">
    <property type="entry name" value="SDR_fam"/>
</dbReference>
<dbReference type="SUPFAM" id="SSF51735">
    <property type="entry name" value="NAD(P)-binding Rossmann-fold domains"/>
    <property type="match status" value="1"/>
</dbReference>
<dbReference type="EMBL" id="JAVDWN010000001">
    <property type="protein sequence ID" value="MDR7162451.1"/>
    <property type="molecule type" value="Genomic_DNA"/>
</dbReference>
<evidence type="ECO:0000256" key="2">
    <source>
        <dbReference type="ARBA" id="ARBA00023002"/>
    </source>
</evidence>
<dbReference type="RefSeq" id="WP_174176846.1">
    <property type="nucleotide sequence ID" value="NZ_JABTYH010000007.1"/>
</dbReference>
<organism evidence="3 4">
    <name type="scientific">Pseudarthrobacter oxydans</name>
    <name type="common">Arthrobacter oxydans</name>
    <dbReference type="NCBI Taxonomy" id="1671"/>
    <lineage>
        <taxon>Bacteria</taxon>
        <taxon>Bacillati</taxon>
        <taxon>Actinomycetota</taxon>
        <taxon>Actinomycetes</taxon>
        <taxon>Micrococcales</taxon>
        <taxon>Micrococcaceae</taxon>
        <taxon>Pseudarthrobacter</taxon>
    </lineage>
</organism>
<keyword evidence="2 3" id="KW-0560">Oxidoreductase</keyword>
<dbReference type="PANTHER" id="PTHR48107">
    <property type="entry name" value="NADPH-DEPENDENT ALDEHYDE REDUCTASE-LIKE PROTEIN, CHLOROPLASTIC-RELATED"/>
    <property type="match status" value="1"/>
</dbReference>
<accession>A0AAW8N4V2</accession>
<gene>
    <name evidence="3" type="ORF">J2X12_000452</name>
</gene>
<name>A0AAW8N4V2_PSEOX</name>
<dbReference type="EC" id="1.1.1.100" evidence="3"/>
<dbReference type="Proteomes" id="UP001262032">
    <property type="component" value="Unassembled WGS sequence"/>
</dbReference>
<dbReference type="InterPro" id="IPR036291">
    <property type="entry name" value="NAD(P)-bd_dom_sf"/>
</dbReference>
<protein>
    <submittedName>
        <fullName evidence="3">3-oxoacyl-[acyl-carrier protein] reductase</fullName>
        <ecNumber evidence="3">1.1.1.100</ecNumber>
    </submittedName>
</protein>
<dbReference type="CDD" id="cd05233">
    <property type="entry name" value="SDR_c"/>
    <property type="match status" value="1"/>
</dbReference>
<dbReference type="PROSITE" id="PS00061">
    <property type="entry name" value="ADH_SHORT"/>
    <property type="match status" value="1"/>
</dbReference>
<sequence length="257" mass="26692">MEPVPSATPARPAALITGAGRLASIGAGIARHLAAEGWDLVLAYWQDYDARMPWGTQPDDVVRLTAELEAIGAQVHVLSADLQDPAVPDRLVAESVQLAGPLQGMVLSHAESVDSGILDTSVESFERHFAVNTRASWQLIAAFARQATDDGGAIVALTSDHTAFNLPYGASKGALDRIVIAAARELGPLGISANVLNPGPVDTGWMDDEVRAALTAQQPTGRLGTPADVAGTVGFLLSPAGRWVSGQLIKSDGGFSA</sequence>
<comment type="similarity">
    <text evidence="1">Belongs to the short-chain dehydrogenases/reductases (SDR) family.</text>
</comment>